<dbReference type="Pfam" id="PF02170">
    <property type="entry name" value="PAZ"/>
    <property type="match status" value="1"/>
</dbReference>
<evidence type="ECO:0000313" key="3">
    <source>
        <dbReference type="Proteomes" id="UP000030151"/>
    </source>
</evidence>
<dbReference type="HOGENOM" id="CLU_407141_0_0_1"/>
<dbReference type="Gene3D" id="3.30.420.10">
    <property type="entry name" value="Ribonuclease H-like superfamily/Ribonuclease H"/>
    <property type="match status" value="1"/>
</dbReference>
<dbReference type="Pfam" id="PF02171">
    <property type="entry name" value="Piwi"/>
    <property type="match status" value="1"/>
</dbReference>
<dbReference type="PROSITE" id="PS50822">
    <property type="entry name" value="PIWI"/>
    <property type="match status" value="1"/>
</dbReference>
<proteinExistence type="predicted"/>
<dbReference type="CDD" id="cd02846">
    <property type="entry name" value="PAZ_argonaute_like"/>
    <property type="match status" value="1"/>
</dbReference>
<dbReference type="InterPro" id="IPR003100">
    <property type="entry name" value="PAZ_dom"/>
</dbReference>
<name>A0A0A1UP85_9HYPO</name>
<dbReference type="Pfam" id="PF16488">
    <property type="entry name" value="ArgoL2"/>
    <property type="match status" value="1"/>
</dbReference>
<feature type="domain" description="Piwi" evidence="1">
    <location>
        <begin position="547"/>
        <end position="609"/>
    </location>
</feature>
<dbReference type="SUPFAM" id="SSF101690">
    <property type="entry name" value="PAZ domain"/>
    <property type="match status" value="1"/>
</dbReference>
<dbReference type="InterPro" id="IPR036397">
    <property type="entry name" value="RNaseH_sf"/>
</dbReference>
<dbReference type="InterPro" id="IPR032474">
    <property type="entry name" value="Argonaute_N"/>
</dbReference>
<dbReference type="InterPro" id="IPR036085">
    <property type="entry name" value="PAZ_dom_sf"/>
</dbReference>
<dbReference type="InterPro" id="IPR012337">
    <property type="entry name" value="RNaseH-like_sf"/>
</dbReference>
<dbReference type="EMBL" id="JELW01000039">
    <property type="protein sequence ID" value="EXU97266.1"/>
    <property type="molecule type" value="Genomic_DNA"/>
</dbReference>
<gene>
    <name evidence="2" type="ORF">X797_009719</name>
</gene>
<dbReference type="SUPFAM" id="SSF53098">
    <property type="entry name" value="Ribonuclease H-like"/>
    <property type="match status" value="1"/>
</dbReference>
<sequence>MTWFARAPSLAVTVSSYLKPPAGRKAKRIIQIFLTDHFPSQADKIASDFKSNLISIVELHIDKGEYKVQYRAEGEDEAQSNATPCLVRIQYTGALTVCELTRELISASLGGLFGSKEEILQALNIVMGIMLRLMRALPQSEQISLAGSLQILRGFFCNGGVATSRILLNNQVKHGAFYGDCPLDILATHFMTANSHSLQKLAAFLTNLSVNVTHIVKTNRQGDVIKRIKMITGLATQMDGRDNQYPPRIVGFGAGPKDVEFFLAGSLSPPRRAEGHKKGKKVLVAGPSQRVDGRYVSVYEHFEETYKIIIRDTTFPVINVSIQKNPSYLHVPLEVCHVLPGQPARSQLSPNPVQQTMRFAVRKPTFNAQSIATSGLQTLGLSPTCPTLTSFGIQARPELIAVPGRVLAPPVVKYCGGKAADDRYGSWNLRSLQVNSAANLARGTYLSISVRGKDHPWANILELKSLLDRFRDTLRKLGINAGECVKGLDIEVKPHNADAQVDIAIRCFATSQNPPQLLLVILPASDNVALYNRVKFACHVEAGLINQYYANVGLKANLKLRGQNYYIDGSQLGILGEGKTMLVGIHVTHPSPGSSQNAPSVAGIVASVDKQLAQWPAELRIQAAQQEMVSGLDDLLKSRLVLCRKHNHILRWQNTSTGRARICSSHDHLLASRNA</sequence>
<dbReference type="Gene3D" id="3.40.50.2300">
    <property type="match status" value="1"/>
</dbReference>
<dbReference type="PANTHER" id="PTHR22891">
    <property type="entry name" value="EUKARYOTIC TRANSLATION INITIATION FACTOR 2C"/>
    <property type="match status" value="1"/>
</dbReference>
<comment type="caution">
    <text evidence="2">The sequence shown here is derived from an EMBL/GenBank/DDBJ whole genome shotgun (WGS) entry which is preliminary data.</text>
</comment>
<dbReference type="Proteomes" id="UP000030151">
    <property type="component" value="Unassembled WGS sequence"/>
</dbReference>
<accession>A0A0A1UP85</accession>
<evidence type="ECO:0000259" key="1">
    <source>
        <dbReference type="PROSITE" id="PS50822"/>
    </source>
</evidence>
<dbReference type="GO" id="GO:0003723">
    <property type="term" value="F:RNA binding"/>
    <property type="evidence" value="ECO:0007669"/>
    <property type="project" value="InterPro"/>
</dbReference>
<dbReference type="AlphaFoldDB" id="A0A0A1UP85"/>
<dbReference type="InterPro" id="IPR003165">
    <property type="entry name" value="Piwi"/>
</dbReference>
<organism evidence="2 3">
    <name type="scientific">Metarhizium robertsii</name>
    <dbReference type="NCBI Taxonomy" id="568076"/>
    <lineage>
        <taxon>Eukaryota</taxon>
        <taxon>Fungi</taxon>
        <taxon>Dikarya</taxon>
        <taxon>Ascomycota</taxon>
        <taxon>Pezizomycotina</taxon>
        <taxon>Sordariomycetes</taxon>
        <taxon>Hypocreomycetidae</taxon>
        <taxon>Hypocreales</taxon>
        <taxon>Clavicipitaceae</taxon>
        <taxon>Metarhizium</taxon>
    </lineage>
</organism>
<dbReference type="Pfam" id="PF16486">
    <property type="entry name" value="ArgoN"/>
    <property type="match status" value="1"/>
</dbReference>
<evidence type="ECO:0000313" key="2">
    <source>
        <dbReference type="EMBL" id="EXU97266.1"/>
    </source>
</evidence>
<protein>
    <submittedName>
        <fullName evidence="2">PAZ domain protein</fullName>
    </submittedName>
</protein>
<reference evidence="2 3" key="1">
    <citation type="submission" date="2014-02" db="EMBL/GenBank/DDBJ databases">
        <title>The genome sequence of the entomopathogenic fungus Metarhizium robertsii ARSEF 2575.</title>
        <authorList>
            <person name="Giuliano Garisto Donzelli B."/>
            <person name="Roe B.A."/>
            <person name="Macmil S.L."/>
            <person name="Krasnoff S.B."/>
            <person name="Gibson D.M."/>
        </authorList>
    </citation>
    <scope>NUCLEOTIDE SEQUENCE [LARGE SCALE GENOMIC DNA]</scope>
    <source>
        <strain evidence="2 3">ARSEF 2575</strain>
    </source>
</reference>
<dbReference type="Gene3D" id="2.170.260.10">
    <property type="entry name" value="paz domain"/>
    <property type="match status" value="1"/>
</dbReference>
<dbReference type="InterPro" id="IPR032472">
    <property type="entry name" value="ArgoL2"/>
</dbReference>